<dbReference type="HAMAP" id="MF_00795">
    <property type="entry name" value="CutC"/>
    <property type="match status" value="1"/>
</dbReference>
<keyword evidence="4" id="KW-1185">Reference proteome</keyword>
<dbReference type="SUPFAM" id="SSF110395">
    <property type="entry name" value="CutC-like"/>
    <property type="match status" value="1"/>
</dbReference>
<accession>A0AAE3JP10</accession>
<dbReference type="Gene3D" id="3.20.20.380">
    <property type="entry name" value="Copper homeostasis (CutC) domain"/>
    <property type="match status" value="1"/>
</dbReference>
<keyword evidence="2" id="KW-0963">Cytoplasm</keyword>
<comment type="subcellular location">
    <subcellularLocation>
        <location evidence="2">Cytoplasm</location>
    </subcellularLocation>
</comment>
<organism evidence="3 4">
    <name type="scientific">Cerina litoralis</name>
    <dbReference type="NCBI Taxonomy" id="2874477"/>
    <lineage>
        <taxon>Bacteria</taxon>
        <taxon>Pseudomonadati</taxon>
        <taxon>Bacteroidota</taxon>
        <taxon>Flavobacteriia</taxon>
        <taxon>Flavobacteriales</taxon>
        <taxon>Flavobacteriaceae</taxon>
        <taxon>Cerina</taxon>
    </lineage>
</organism>
<dbReference type="Proteomes" id="UP001200642">
    <property type="component" value="Unassembled WGS sequence"/>
</dbReference>
<dbReference type="AlphaFoldDB" id="A0AAE3JP10"/>
<proteinExistence type="inferred from homology"/>
<comment type="similarity">
    <text evidence="1 2">Belongs to the CutC family.</text>
</comment>
<dbReference type="GO" id="GO:0005507">
    <property type="term" value="F:copper ion binding"/>
    <property type="evidence" value="ECO:0007669"/>
    <property type="project" value="TreeGrafter"/>
</dbReference>
<dbReference type="GO" id="GO:0005737">
    <property type="term" value="C:cytoplasm"/>
    <property type="evidence" value="ECO:0007669"/>
    <property type="project" value="UniProtKB-SubCell"/>
</dbReference>
<evidence type="ECO:0000313" key="3">
    <source>
        <dbReference type="EMBL" id="MCG2460304.1"/>
    </source>
</evidence>
<dbReference type="InterPro" id="IPR005627">
    <property type="entry name" value="CutC-like"/>
</dbReference>
<dbReference type="EMBL" id="JAIRBC010000007">
    <property type="protein sequence ID" value="MCG2460304.1"/>
    <property type="molecule type" value="Genomic_DNA"/>
</dbReference>
<evidence type="ECO:0000313" key="4">
    <source>
        <dbReference type="Proteomes" id="UP001200642"/>
    </source>
</evidence>
<sequence length="240" mass="26722">MLVEVCANSLQSGLNAEKAGADRIELCSELGVGGITPSFGLLKSTREQLSLPVHVLIRPRSGDFTYSDLEFDTMKNDILLCVELGFAGVVSGVLNSDFTLDVDRTKELRQLARPLKFTFHRAFDWVKDPFAALAQLEEMGVDYILSSGQQRSALQGIKLLDQLHRTNPRCAIMPGGGIKEENAREFMKRGFKALHLTGTKFHKKLDKKPEVPMNSMRFLEEDEIAVSDVKNIQNVIKGVK</sequence>
<protein>
    <recommendedName>
        <fullName evidence="2">PF03932 family protein CutC</fullName>
    </recommendedName>
</protein>
<dbReference type="InterPro" id="IPR036822">
    <property type="entry name" value="CutC-like_dom_sf"/>
</dbReference>
<dbReference type="PANTHER" id="PTHR12598">
    <property type="entry name" value="COPPER HOMEOSTASIS PROTEIN CUTC"/>
    <property type="match status" value="1"/>
</dbReference>
<reference evidence="3" key="1">
    <citation type="submission" date="2023-02" db="EMBL/GenBank/DDBJ databases">
        <title>Genome of Flavobacteriaceae gen. nov. sp. strain F89.</title>
        <authorList>
            <person name="Wang Y."/>
        </authorList>
    </citation>
    <scope>NUCLEOTIDE SEQUENCE</scope>
    <source>
        <strain evidence="3">F89</strain>
    </source>
</reference>
<name>A0AAE3JP10_9FLAO</name>
<comment type="caution">
    <text evidence="2">Once thought to be involved in copper homeostasis, experiments in E.coli have shown this is not the case.</text>
</comment>
<evidence type="ECO:0000256" key="2">
    <source>
        <dbReference type="HAMAP-Rule" id="MF_00795"/>
    </source>
</evidence>
<dbReference type="Pfam" id="PF03932">
    <property type="entry name" value="CutC"/>
    <property type="match status" value="1"/>
</dbReference>
<comment type="caution">
    <text evidence="3">The sequence shown here is derived from an EMBL/GenBank/DDBJ whole genome shotgun (WGS) entry which is preliminary data.</text>
</comment>
<gene>
    <name evidence="2" type="primary">cutC</name>
    <name evidence="3" type="ORF">K8352_06050</name>
</gene>
<dbReference type="PANTHER" id="PTHR12598:SF0">
    <property type="entry name" value="COPPER HOMEOSTASIS PROTEIN CUTC HOMOLOG"/>
    <property type="match status" value="1"/>
</dbReference>
<evidence type="ECO:0000256" key="1">
    <source>
        <dbReference type="ARBA" id="ARBA00007768"/>
    </source>
</evidence>
<dbReference type="RefSeq" id="WP_317901447.1">
    <property type="nucleotide sequence ID" value="NZ_JAIRBC010000007.1"/>
</dbReference>